<proteinExistence type="predicted"/>
<dbReference type="Gramene" id="scaffold_703482.1">
    <property type="protein sequence ID" value="scaffold_703482.1"/>
    <property type="gene ID" value="scaffold_703482.1"/>
</dbReference>
<gene>
    <name evidence="1" type="ORF">ARALYDRAFT_915740</name>
</gene>
<keyword evidence="2" id="KW-1185">Reference proteome</keyword>
<dbReference type="Proteomes" id="UP000008694">
    <property type="component" value="Unassembled WGS sequence"/>
</dbReference>
<reference evidence="2" key="1">
    <citation type="journal article" date="2011" name="Nat. Genet.">
        <title>The Arabidopsis lyrata genome sequence and the basis of rapid genome size change.</title>
        <authorList>
            <person name="Hu T.T."/>
            <person name="Pattyn P."/>
            <person name="Bakker E.G."/>
            <person name="Cao J."/>
            <person name="Cheng J.-F."/>
            <person name="Clark R.M."/>
            <person name="Fahlgren N."/>
            <person name="Fawcett J.A."/>
            <person name="Grimwood J."/>
            <person name="Gundlach H."/>
            <person name="Haberer G."/>
            <person name="Hollister J.D."/>
            <person name="Ossowski S."/>
            <person name="Ottilar R.P."/>
            <person name="Salamov A.A."/>
            <person name="Schneeberger K."/>
            <person name="Spannagl M."/>
            <person name="Wang X."/>
            <person name="Yang L."/>
            <person name="Nasrallah M.E."/>
            <person name="Bergelson J."/>
            <person name="Carrington J.C."/>
            <person name="Gaut B.S."/>
            <person name="Schmutz J."/>
            <person name="Mayer K.F.X."/>
            <person name="Van de Peer Y."/>
            <person name="Grigoriev I.V."/>
            <person name="Nordborg M."/>
            <person name="Weigel D."/>
            <person name="Guo Y.-L."/>
        </authorList>
    </citation>
    <scope>NUCLEOTIDE SEQUENCE [LARGE SCALE GENOMIC DNA]</scope>
    <source>
        <strain evidence="2">cv. MN47</strain>
    </source>
</reference>
<evidence type="ECO:0000313" key="1">
    <source>
        <dbReference type="EMBL" id="EFH46723.1"/>
    </source>
</evidence>
<evidence type="ECO:0000313" key="2">
    <source>
        <dbReference type="Proteomes" id="UP000008694"/>
    </source>
</evidence>
<accession>D7MHZ1</accession>
<dbReference type="HOGENOM" id="CLU_2375685_0_0_1"/>
<dbReference type="AlphaFoldDB" id="D7MHZ1"/>
<sequence length="95" mass="10859">MEFLVGEEKMRNKVLVNDVERGKLGKHLKGLVKMLITRGKSGILVDVLMEFERICTELVTTKLCMGFLMIQKIVKEIISNPKFASLHKKCYTTCL</sequence>
<dbReference type="EMBL" id="GL348719">
    <property type="protein sequence ID" value="EFH46723.1"/>
    <property type="molecule type" value="Genomic_DNA"/>
</dbReference>
<protein>
    <submittedName>
        <fullName evidence="1">Uncharacterized protein</fullName>
    </submittedName>
</protein>
<name>D7MHZ1_ARALL</name>
<organism evidence="2">
    <name type="scientific">Arabidopsis lyrata subsp. lyrata</name>
    <name type="common">Lyre-leaved rock-cress</name>
    <dbReference type="NCBI Taxonomy" id="81972"/>
    <lineage>
        <taxon>Eukaryota</taxon>
        <taxon>Viridiplantae</taxon>
        <taxon>Streptophyta</taxon>
        <taxon>Embryophyta</taxon>
        <taxon>Tracheophyta</taxon>
        <taxon>Spermatophyta</taxon>
        <taxon>Magnoliopsida</taxon>
        <taxon>eudicotyledons</taxon>
        <taxon>Gunneridae</taxon>
        <taxon>Pentapetalae</taxon>
        <taxon>rosids</taxon>
        <taxon>malvids</taxon>
        <taxon>Brassicales</taxon>
        <taxon>Brassicaceae</taxon>
        <taxon>Camelineae</taxon>
        <taxon>Arabidopsis</taxon>
    </lineage>
</organism>